<evidence type="ECO:0000313" key="4">
    <source>
        <dbReference type="Proteomes" id="UP000257055"/>
    </source>
</evidence>
<dbReference type="InterPro" id="IPR032179">
    <property type="entry name" value="Cry22Aa_Ig-like"/>
</dbReference>
<dbReference type="Pfam" id="PF16403">
    <property type="entry name" value="Bact_surface_Ig-like"/>
    <property type="match status" value="1"/>
</dbReference>
<sequence length="678" mass="73308">MSKKGLKKGFAIAVIGAVAGGQILASVPANVLAEESNQGKGETKSVQPRAIGLNYKNTFDALEFSPASPNSLKIKASSNALISLGIANQGVQRIQIDPEFKEFFQDPNWKSYLSGTMYIRAGAAGLYTNTQQISTVAANQGANRSRIEFDANNNTLNLYGEQVLASTTMNMTNDIFIDLAKWNKDRKMSGYTSVIERKPSYTFKVDAVDPDYISLNFGTNNLADKSITDNSMTWFENSWMENSIEPTTLQSTDNKTFKGKTVQDRINEHPKDYTVELYTNNTLITKDIPVDTAGNWNYKGTTVYPAGTMITAKVVGKEREPNANGIMDVSYSKVTNLTLGAPDEAPVIHAFDKKIEQGSAFSPLSGVTAIDAEDGDITGDIQVNSTVDVNVPGQYTVTYTVTDSVGNVTKKVITVEVVAKTIQQGALNPNSYNIGDGFVTGTFSGGVKRVALEVNGVVYGQVNVLDSVNFRYYAKDKVTSASNSVYIVGYDASGRQLDRKQVLVNGASTAAGTVYPSNYRVGDGFVTGTYSGSVKKVALEVNGSVYSKVDVLDGTNFRYYAKDKVASTSYNVYVIGYDASGRQVDRKKVNLSGAMTNSGLSPAAYKIGDGFVTGTYSGNIKQVALVVNGLQYSSVGVLDSSNFRYYAKDKVRSTSDSVYIAAYDYSGLQVDKKMVPLY</sequence>
<feature type="domain" description="Bacterial Ig" evidence="2">
    <location>
        <begin position="600"/>
        <end position="676"/>
    </location>
</feature>
<dbReference type="RefSeq" id="WP_165849943.1">
    <property type="nucleotide sequence ID" value="NZ_LARY01000001.1"/>
</dbReference>
<feature type="domain" description="Pesticidal crystal protein Cry22Aa Ig-like" evidence="1">
    <location>
        <begin position="354"/>
        <end position="417"/>
    </location>
</feature>
<organism evidence="3 4">
    <name type="scientific">Listeria kieliensis</name>
    <dbReference type="NCBI Taxonomy" id="1621700"/>
    <lineage>
        <taxon>Bacteria</taxon>
        <taxon>Bacillati</taxon>
        <taxon>Bacillota</taxon>
        <taxon>Bacilli</taxon>
        <taxon>Bacillales</taxon>
        <taxon>Listeriaceae</taxon>
        <taxon>Listeria</taxon>
    </lineage>
</organism>
<dbReference type="Pfam" id="PF20622">
    <property type="entry name" value="Big_15"/>
    <property type="match status" value="3"/>
</dbReference>
<dbReference type="InterPro" id="IPR046746">
    <property type="entry name" value="Big_15"/>
</dbReference>
<feature type="domain" description="Bacterial Ig" evidence="2">
    <location>
        <begin position="425"/>
        <end position="505"/>
    </location>
</feature>
<accession>A0A3D8TUQ6</accession>
<evidence type="ECO:0000313" key="3">
    <source>
        <dbReference type="EMBL" id="RDX02710.1"/>
    </source>
</evidence>
<keyword evidence="4" id="KW-1185">Reference proteome</keyword>
<gene>
    <name evidence="3" type="ORF">UR08_04170</name>
</gene>
<dbReference type="EMBL" id="LARY01000001">
    <property type="protein sequence ID" value="RDX02710.1"/>
    <property type="molecule type" value="Genomic_DNA"/>
</dbReference>
<reference evidence="4" key="1">
    <citation type="submission" date="2015-04" db="EMBL/GenBank/DDBJ databases">
        <authorList>
            <person name="Schardt J."/>
            <person name="Mueller-Herbst S."/>
            <person name="Scherer S."/>
            <person name="Huptas C."/>
        </authorList>
    </citation>
    <scope>NUCLEOTIDE SEQUENCE [LARGE SCALE GENOMIC DNA]</scope>
    <source>
        <strain evidence="4">Kiel-L1</strain>
    </source>
</reference>
<comment type="caution">
    <text evidence="3">The sequence shown here is derived from an EMBL/GenBank/DDBJ whole genome shotgun (WGS) entry which is preliminary data.</text>
</comment>
<protein>
    <submittedName>
        <fullName evidence="3">Uncharacterized protein</fullName>
    </submittedName>
</protein>
<dbReference type="Gene3D" id="2.60.40.10">
    <property type="entry name" value="Immunoglobulins"/>
    <property type="match status" value="1"/>
</dbReference>
<evidence type="ECO:0000259" key="1">
    <source>
        <dbReference type="Pfam" id="PF16403"/>
    </source>
</evidence>
<dbReference type="Proteomes" id="UP000257055">
    <property type="component" value="Unassembled WGS sequence"/>
</dbReference>
<feature type="domain" description="Bacterial Ig" evidence="2">
    <location>
        <begin position="512"/>
        <end position="591"/>
    </location>
</feature>
<dbReference type="AlphaFoldDB" id="A0A3D8TUQ6"/>
<proteinExistence type="predicted"/>
<dbReference type="InterPro" id="IPR013783">
    <property type="entry name" value="Ig-like_fold"/>
</dbReference>
<name>A0A3D8TUQ6_9LIST</name>
<evidence type="ECO:0000259" key="2">
    <source>
        <dbReference type="Pfam" id="PF20622"/>
    </source>
</evidence>